<feature type="signal peptide" evidence="2">
    <location>
        <begin position="1"/>
        <end position="28"/>
    </location>
</feature>
<dbReference type="HOGENOM" id="CLU_009120_6_0_4"/>
<dbReference type="EMBL" id="AGAZ01000026">
    <property type="protein sequence ID" value="EGZ49888.1"/>
    <property type="molecule type" value="Genomic_DNA"/>
</dbReference>
<dbReference type="GO" id="GO:0015473">
    <property type="term" value="F:fimbrial usher porin activity"/>
    <property type="evidence" value="ECO:0007669"/>
    <property type="project" value="InterPro"/>
</dbReference>
<evidence type="ECO:0000256" key="2">
    <source>
        <dbReference type="SAM" id="SignalP"/>
    </source>
</evidence>
<dbReference type="Gene3D" id="2.60.40.2610">
    <property type="entry name" value="Outer membrane usher protein FimD, plug domain"/>
    <property type="match status" value="1"/>
</dbReference>
<keyword evidence="4" id="KW-1185">Reference proteome</keyword>
<feature type="compositionally biased region" description="Polar residues" evidence="1">
    <location>
        <begin position="594"/>
        <end position="608"/>
    </location>
</feature>
<dbReference type="Proteomes" id="UP000005336">
    <property type="component" value="Unassembled WGS sequence"/>
</dbReference>
<evidence type="ECO:0000313" key="4">
    <source>
        <dbReference type="Proteomes" id="UP000005336"/>
    </source>
</evidence>
<organism evidence="3 4">
    <name type="scientific">Neisseria wadsworthii 9715</name>
    <dbReference type="NCBI Taxonomy" id="1030841"/>
    <lineage>
        <taxon>Bacteria</taxon>
        <taxon>Pseudomonadati</taxon>
        <taxon>Pseudomonadota</taxon>
        <taxon>Betaproteobacteria</taxon>
        <taxon>Neisseriales</taxon>
        <taxon>Neisseriaceae</taxon>
        <taxon>Neisseria</taxon>
    </lineage>
</organism>
<feature type="region of interest" description="Disordered" evidence="1">
    <location>
        <begin position="91"/>
        <end position="144"/>
    </location>
</feature>
<feature type="compositionally biased region" description="Polar residues" evidence="1">
    <location>
        <begin position="104"/>
        <end position="113"/>
    </location>
</feature>
<dbReference type="STRING" id="1030841.HMPREF9370_0533"/>
<dbReference type="Gene3D" id="2.60.40.3110">
    <property type="match status" value="1"/>
</dbReference>
<dbReference type="GO" id="GO:0009297">
    <property type="term" value="P:pilus assembly"/>
    <property type="evidence" value="ECO:0007669"/>
    <property type="project" value="InterPro"/>
</dbReference>
<comment type="caution">
    <text evidence="3">The sequence shown here is derived from an EMBL/GenBank/DDBJ whole genome shotgun (WGS) entry which is preliminary data.</text>
</comment>
<dbReference type="AlphaFoldDB" id="G4CN74"/>
<dbReference type="RefSeq" id="WP_009115679.1">
    <property type="nucleotide sequence ID" value="NZ_JH165159.1"/>
</dbReference>
<accession>G4CN74</accession>
<feature type="compositionally biased region" description="Low complexity" evidence="1">
    <location>
        <begin position="609"/>
        <end position="622"/>
    </location>
</feature>
<name>G4CN74_9NEIS</name>
<reference evidence="3 4" key="1">
    <citation type="submission" date="2011-06" db="EMBL/GenBank/DDBJ databases">
        <authorList>
            <person name="Muzny D."/>
            <person name="Qin X."/>
            <person name="Deng J."/>
            <person name="Jiang H."/>
            <person name="Liu Y."/>
            <person name="Qu J."/>
            <person name="Song X.-Z."/>
            <person name="Zhang L."/>
            <person name="Thornton R."/>
            <person name="Coyle M."/>
            <person name="Francisco L."/>
            <person name="Jackson L."/>
            <person name="Javaid M."/>
            <person name="Korchina V."/>
            <person name="Kovar C."/>
            <person name="Mata R."/>
            <person name="Mathew T."/>
            <person name="Ngo R."/>
            <person name="Nguyen L."/>
            <person name="Nguyen N."/>
            <person name="Okwuonu G."/>
            <person name="Ongeri F."/>
            <person name="Pham C."/>
            <person name="Simmons D."/>
            <person name="Wilczek-Boney K."/>
            <person name="Hale W."/>
            <person name="Jakkamsetti A."/>
            <person name="Pham P."/>
            <person name="Ruth R."/>
            <person name="San Lucas F."/>
            <person name="Warren J."/>
            <person name="Zhang J."/>
            <person name="Zhao Z."/>
            <person name="Zhou C."/>
            <person name="Zhu D."/>
            <person name="Lee S."/>
            <person name="Bess C."/>
            <person name="Blankenburg K."/>
            <person name="Forbes L."/>
            <person name="Fu Q."/>
            <person name="Gubbala S."/>
            <person name="Hirani K."/>
            <person name="Jayaseelan J.C."/>
            <person name="Lara F."/>
            <person name="Munidasa M."/>
            <person name="Palculict T."/>
            <person name="Patil S."/>
            <person name="Pu L.-L."/>
            <person name="Saada N."/>
            <person name="Tang L."/>
            <person name="Weissenberger G."/>
            <person name="Zhu Y."/>
            <person name="Hemphill L."/>
            <person name="Shang Y."/>
            <person name="Youmans B."/>
            <person name="Ayvaz T."/>
            <person name="Ross M."/>
            <person name="Santibanez J."/>
            <person name="Aqrawi P."/>
            <person name="Gross S."/>
            <person name="Joshi V."/>
            <person name="Fowler G."/>
            <person name="Nazareth L."/>
            <person name="Reid J."/>
            <person name="Worley K."/>
            <person name="Petrosino J."/>
            <person name="Highlander S."/>
            <person name="Gibbs R."/>
        </authorList>
    </citation>
    <scope>NUCLEOTIDE SEQUENCE [LARGE SCALE GENOMIC DNA]</scope>
    <source>
        <strain evidence="3 4">9715</strain>
    </source>
</reference>
<gene>
    <name evidence="3" type="ORF">HMPREF9370_0533</name>
</gene>
<dbReference type="InterPro" id="IPR000015">
    <property type="entry name" value="Fimb_usher"/>
</dbReference>
<dbReference type="PANTHER" id="PTHR30451">
    <property type="entry name" value="OUTER MEMBRANE USHER PROTEIN"/>
    <property type="match status" value="1"/>
</dbReference>
<proteinExistence type="predicted"/>
<dbReference type="GO" id="GO:0009279">
    <property type="term" value="C:cell outer membrane"/>
    <property type="evidence" value="ECO:0007669"/>
    <property type="project" value="TreeGrafter"/>
</dbReference>
<sequence length="860" mass="93668">MRYINTAFPLKRITAGVLLSVCAFQTCAAPPVPKAAAYTDGWLPVYPQVSVNGSTSDGLFQFMSHHGRLFVQTDTLVSLGIRVPHSHVRQAKQAEARAADTDGTAVSATNTDSAAHESETEPTASERPSENLPEIDNQESQTQQTAAAGWLGLETIPDLAVQYDAANQTLALTAPLDWLNLPVTRIGKETEHAYHIARAGFAGVLNYDYNMARNGNGGISHGLLAESRLTTPAGYLSHNHLWNRHKENRRNVDKNVRLDTYWRSTWPEQGLVLTAGDILAGQLGGSSSRLGGIKLEHTYRTQPWRNTAPLRSYLGETTLPGTVDLYLNGVKQYSQEVGAGKYEITLPPSISGSGTAQVVATDVLGRQVVVDMPLYRGTGMLAKGLNEWSLEAGYLRRGYGLRNFDYDKKLVGSGAVRYGISHFLTGQLHAQGGGGYRQFGAAANTVIGSLGQLNLSYAQSRFKQHKGAQSSVFFSTQKGPWSFGAGWSHYGNSFSELSRIIDQEEFQPEPGHTRTASASLGWSSPKLGAFALSYLHNKRSAEQQTDKIGTFNWNFNIGKRIGVYLNAAHNFNNSEQRSIYGGVSLSLDKGYSANASSQRDGSSNQTHRLSVSKSSSGLGSPSWNIGWQQQSSSHAKRQGHLNGYLNYDTQYGDFRGSVYNTRGVTNWNAGVRGGIVLMRGDVFATRTVNDSFAVVSAGGMADVPVMLFNNTVGKTNRKGLLLVPNLSAYQKNTLDIDITDLPQNVQAERSRVQAVPTERSGVAVDFKFSIMRAASLTLKYSDGLFVKDGSVINREDGTPVAVVGFDGRAFIEHLAEGRNRFTVRLPENGGECRFDIDYRAEQYKGSLPDLGETICTNSTK</sequence>
<feature type="region of interest" description="Disordered" evidence="1">
    <location>
        <begin position="594"/>
        <end position="622"/>
    </location>
</feature>
<dbReference type="PANTHER" id="PTHR30451:SF5">
    <property type="entry name" value="SLR0019 PROTEIN"/>
    <property type="match status" value="1"/>
</dbReference>
<dbReference type="Pfam" id="PF00577">
    <property type="entry name" value="Usher"/>
    <property type="match status" value="1"/>
</dbReference>
<protein>
    <submittedName>
        <fullName evidence="3">Fimbrial biogenesis outer membrane usher protein</fullName>
    </submittedName>
</protein>
<dbReference type="PATRIC" id="fig|1030841.3.peg.523"/>
<evidence type="ECO:0000256" key="1">
    <source>
        <dbReference type="SAM" id="MobiDB-lite"/>
    </source>
</evidence>
<keyword evidence="2" id="KW-0732">Signal</keyword>
<dbReference type="InterPro" id="IPR042186">
    <property type="entry name" value="FimD_plug_dom"/>
</dbReference>
<evidence type="ECO:0000313" key="3">
    <source>
        <dbReference type="EMBL" id="EGZ49888.1"/>
    </source>
</evidence>
<feature type="chain" id="PRO_5003462376" evidence="2">
    <location>
        <begin position="29"/>
        <end position="860"/>
    </location>
</feature>
<dbReference type="OrthoDB" id="8587at2"/>